<feature type="domain" description="Cohesin" evidence="1">
    <location>
        <begin position="42"/>
        <end position="188"/>
    </location>
</feature>
<dbReference type="SUPFAM" id="SSF49384">
    <property type="entry name" value="Carbohydrate-binding domain"/>
    <property type="match status" value="1"/>
</dbReference>
<dbReference type="EMBL" id="PCTA01000034">
    <property type="protein sequence ID" value="PIP61121.1"/>
    <property type="molecule type" value="Genomic_DNA"/>
</dbReference>
<accession>A0A2H0BU20</accession>
<dbReference type="AlphaFoldDB" id="A0A2H0BU20"/>
<sequence>MRIIKLVLIVSLLVIFLSPPKSVLGQTADTTLSLALDSYTQTNETETGQLFAVTVTVDVPTSNPVAGIDFTLKYDSTKIQAMKVLPGDKAEFTNGYFGISSIVDQAGSPCKASPGDQTERLKCAIDNGTGIVAISAINLAGADFQTVDSSYSNPMVSGNFTLATVIFMAENIGPTGNILIDITDNRSNAYSHVDLNGSTNSVQTLSSTAPAPASITTTDKTTCSADFNRNNDIDFVDLGIVSQDISQNCSAVFCRTDFDYNGDIDFTDLGRVSLEISNKNC</sequence>
<comment type="caution">
    <text evidence="2">The sequence shown here is derived from an EMBL/GenBank/DDBJ whole genome shotgun (WGS) entry which is preliminary data.</text>
</comment>
<reference evidence="2 3" key="1">
    <citation type="submission" date="2017-09" db="EMBL/GenBank/DDBJ databases">
        <title>Depth-based differentiation of microbial function through sediment-hosted aquifers and enrichment of novel symbionts in the deep terrestrial subsurface.</title>
        <authorList>
            <person name="Probst A.J."/>
            <person name="Ladd B."/>
            <person name="Jarett J.K."/>
            <person name="Geller-Mcgrath D.E."/>
            <person name="Sieber C.M."/>
            <person name="Emerson J.B."/>
            <person name="Anantharaman K."/>
            <person name="Thomas B.C."/>
            <person name="Malmstrom R."/>
            <person name="Stieglmeier M."/>
            <person name="Klingl A."/>
            <person name="Woyke T."/>
            <person name="Ryan C.M."/>
            <person name="Banfield J.F."/>
        </authorList>
    </citation>
    <scope>NUCLEOTIDE SEQUENCE [LARGE SCALE GENOMIC DNA]</scope>
    <source>
        <strain evidence="2">CG22_combo_CG10-13_8_21_14_all_38_20</strain>
    </source>
</reference>
<proteinExistence type="predicted"/>
<protein>
    <recommendedName>
        <fullName evidence="1">Cohesin domain-containing protein</fullName>
    </recommendedName>
</protein>
<evidence type="ECO:0000259" key="1">
    <source>
        <dbReference type="Pfam" id="PF00963"/>
    </source>
</evidence>
<evidence type="ECO:0000313" key="2">
    <source>
        <dbReference type="EMBL" id="PIP61121.1"/>
    </source>
</evidence>
<dbReference type="GO" id="GO:0000272">
    <property type="term" value="P:polysaccharide catabolic process"/>
    <property type="evidence" value="ECO:0007669"/>
    <property type="project" value="InterPro"/>
</dbReference>
<gene>
    <name evidence="2" type="ORF">COW99_05870</name>
</gene>
<name>A0A2H0BU20_9BACT</name>
<dbReference type="GO" id="GO:0030246">
    <property type="term" value="F:carbohydrate binding"/>
    <property type="evidence" value="ECO:0007669"/>
    <property type="project" value="InterPro"/>
</dbReference>
<dbReference type="Proteomes" id="UP000231246">
    <property type="component" value="Unassembled WGS sequence"/>
</dbReference>
<dbReference type="InterPro" id="IPR008965">
    <property type="entry name" value="CBM2/CBM3_carb-bd_dom_sf"/>
</dbReference>
<organism evidence="2 3">
    <name type="scientific">Candidatus Roizmanbacteria bacterium CG22_combo_CG10-13_8_21_14_all_38_20</name>
    <dbReference type="NCBI Taxonomy" id="1974862"/>
    <lineage>
        <taxon>Bacteria</taxon>
        <taxon>Candidatus Roizmaniibacteriota</taxon>
    </lineage>
</organism>
<dbReference type="Gene3D" id="2.60.40.680">
    <property type="match status" value="1"/>
</dbReference>
<dbReference type="Pfam" id="PF00963">
    <property type="entry name" value="Cohesin"/>
    <property type="match status" value="1"/>
</dbReference>
<evidence type="ECO:0000313" key="3">
    <source>
        <dbReference type="Proteomes" id="UP000231246"/>
    </source>
</evidence>
<dbReference type="InterPro" id="IPR002102">
    <property type="entry name" value="Cohesin_dom"/>
</dbReference>